<reference evidence="4" key="4">
    <citation type="journal article" date="2008" name="Nucleic Acids Res.">
        <title>The rice annotation project database (RAP-DB): 2008 update.</title>
        <authorList>
            <consortium name="The rice annotation project (RAP)"/>
        </authorList>
    </citation>
    <scope>GENOME REANNOTATION</scope>
    <source>
        <strain evidence="4">cv. Nipponbare</strain>
    </source>
</reference>
<sequence>MPYVLSAVAAHTNPASARTSIGRPRRPSASEPFLPRPSAHVLSCHLASFVRIRPAPPNRSCNLQRARLCCGRRFFFSLRGARERRVRVFHHHHAIIRRATAFRSRRARMRVGFPVRVAVSIGESYVRTWPRATYVSPHVEKGEQNVCADYIYTRIRSEVTVRA</sequence>
<reference evidence="4" key="3">
    <citation type="journal article" date="2005" name="Nature">
        <title>The map-based sequence of the rice genome.</title>
        <authorList>
            <consortium name="International rice genome sequencing project (IRGSP)"/>
            <person name="Matsumoto T."/>
            <person name="Wu J."/>
            <person name="Kanamori H."/>
            <person name="Katayose Y."/>
            <person name="Fujisawa M."/>
            <person name="Namiki N."/>
            <person name="Mizuno H."/>
            <person name="Yamamoto K."/>
            <person name="Antonio B.A."/>
            <person name="Baba T."/>
            <person name="Sakata K."/>
            <person name="Nagamura Y."/>
            <person name="Aoki H."/>
            <person name="Arikawa K."/>
            <person name="Arita K."/>
            <person name="Bito T."/>
            <person name="Chiden Y."/>
            <person name="Fujitsuka N."/>
            <person name="Fukunaka R."/>
            <person name="Hamada M."/>
            <person name="Harada C."/>
            <person name="Hayashi A."/>
            <person name="Hijishita S."/>
            <person name="Honda M."/>
            <person name="Hosokawa S."/>
            <person name="Ichikawa Y."/>
            <person name="Idonuma A."/>
            <person name="Iijima M."/>
            <person name="Ikeda M."/>
            <person name="Ikeno M."/>
            <person name="Ito K."/>
            <person name="Ito S."/>
            <person name="Ito T."/>
            <person name="Ito Y."/>
            <person name="Ito Y."/>
            <person name="Iwabuchi A."/>
            <person name="Kamiya K."/>
            <person name="Karasawa W."/>
            <person name="Kurita K."/>
            <person name="Katagiri S."/>
            <person name="Kikuta A."/>
            <person name="Kobayashi H."/>
            <person name="Kobayashi N."/>
            <person name="Machita K."/>
            <person name="Maehara T."/>
            <person name="Masukawa M."/>
            <person name="Mizubayashi T."/>
            <person name="Mukai Y."/>
            <person name="Nagasaki H."/>
            <person name="Nagata Y."/>
            <person name="Naito S."/>
            <person name="Nakashima M."/>
            <person name="Nakama Y."/>
            <person name="Nakamichi Y."/>
            <person name="Nakamura M."/>
            <person name="Meguro A."/>
            <person name="Negishi M."/>
            <person name="Ohta I."/>
            <person name="Ohta T."/>
            <person name="Okamoto M."/>
            <person name="Ono N."/>
            <person name="Saji S."/>
            <person name="Sakaguchi M."/>
            <person name="Sakai K."/>
            <person name="Shibata M."/>
            <person name="Shimokawa T."/>
            <person name="Song J."/>
            <person name="Takazaki Y."/>
            <person name="Terasawa K."/>
            <person name="Tsugane M."/>
            <person name="Tsuji K."/>
            <person name="Ueda S."/>
            <person name="Waki K."/>
            <person name="Yamagata H."/>
            <person name="Yamamoto M."/>
            <person name="Yamamoto S."/>
            <person name="Yamane H."/>
            <person name="Yoshiki S."/>
            <person name="Yoshihara R."/>
            <person name="Yukawa K."/>
            <person name="Zhong H."/>
            <person name="Yano M."/>
            <person name="Yuan Q."/>
            <person name="Ouyang S."/>
            <person name="Liu J."/>
            <person name="Jones K.M."/>
            <person name="Gansberger K."/>
            <person name="Moffat K."/>
            <person name="Hill J."/>
            <person name="Bera J."/>
            <person name="Fadrosh D."/>
            <person name="Jin S."/>
            <person name="Johri S."/>
            <person name="Kim M."/>
            <person name="Overton L."/>
            <person name="Reardon M."/>
            <person name="Tsitrin T."/>
            <person name="Vuong H."/>
            <person name="Weaver B."/>
            <person name="Ciecko A."/>
            <person name="Tallon L."/>
            <person name="Jackson J."/>
            <person name="Pai G."/>
            <person name="Aken S.V."/>
            <person name="Utterback T."/>
            <person name="Reidmuller S."/>
            <person name="Feldblyum T."/>
            <person name="Hsiao J."/>
            <person name="Zismann V."/>
            <person name="Iobst S."/>
            <person name="de Vazeille A.R."/>
            <person name="Buell C.R."/>
            <person name="Ying K."/>
            <person name="Li Y."/>
            <person name="Lu T."/>
            <person name="Huang Y."/>
            <person name="Zhao Q."/>
            <person name="Feng Q."/>
            <person name="Zhang L."/>
            <person name="Zhu J."/>
            <person name="Weng Q."/>
            <person name="Mu J."/>
            <person name="Lu Y."/>
            <person name="Fan D."/>
            <person name="Liu Y."/>
            <person name="Guan J."/>
            <person name="Zhang Y."/>
            <person name="Yu S."/>
            <person name="Liu X."/>
            <person name="Zhang Y."/>
            <person name="Hong G."/>
            <person name="Han B."/>
            <person name="Choisne N."/>
            <person name="Demange N."/>
            <person name="Orjeda G."/>
            <person name="Samain S."/>
            <person name="Cattolico L."/>
            <person name="Pelletier E."/>
            <person name="Couloux A."/>
            <person name="Segurens B."/>
            <person name="Wincker P."/>
            <person name="D'Hont A."/>
            <person name="Scarpelli C."/>
            <person name="Weissenbach J."/>
            <person name="Salanoubat M."/>
            <person name="Quetier F."/>
            <person name="Yu Y."/>
            <person name="Kim H.R."/>
            <person name="Rambo T."/>
            <person name="Currie J."/>
            <person name="Collura K."/>
            <person name="Luo M."/>
            <person name="Yang T."/>
            <person name="Ammiraju J.S.S."/>
            <person name="Engler F."/>
            <person name="Soderlund C."/>
            <person name="Wing R.A."/>
            <person name="Palmer L.E."/>
            <person name="de la Bastide M."/>
            <person name="Spiegel L."/>
            <person name="Nascimento L."/>
            <person name="Zutavern T."/>
            <person name="O'Shaughnessy A."/>
            <person name="Dike S."/>
            <person name="Dedhia N."/>
            <person name="Preston R."/>
            <person name="Balija V."/>
            <person name="McCombie W.R."/>
            <person name="Chow T."/>
            <person name="Chen H."/>
            <person name="Chung M."/>
            <person name="Chen C."/>
            <person name="Shaw J."/>
            <person name="Wu H."/>
            <person name="Hsiao K."/>
            <person name="Chao Y."/>
            <person name="Chu M."/>
            <person name="Cheng C."/>
            <person name="Hour A."/>
            <person name="Lee P."/>
            <person name="Lin S."/>
            <person name="Lin Y."/>
            <person name="Liou J."/>
            <person name="Liu S."/>
            <person name="Hsing Y."/>
            <person name="Raghuvanshi S."/>
            <person name="Mohanty A."/>
            <person name="Bharti A.K."/>
            <person name="Gaur A."/>
            <person name="Gupta V."/>
            <person name="Kumar D."/>
            <person name="Ravi V."/>
            <person name="Vij S."/>
            <person name="Kapur A."/>
            <person name="Khurana P."/>
            <person name="Khurana P."/>
            <person name="Khurana J.P."/>
            <person name="Tyagi A.K."/>
            <person name="Gaikwad K."/>
            <person name="Singh A."/>
            <person name="Dalal V."/>
            <person name="Srivastava S."/>
            <person name="Dixit A."/>
            <person name="Pal A.K."/>
            <person name="Ghazi I.A."/>
            <person name="Yadav M."/>
            <person name="Pandit A."/>
            <person name="Bhargava A."/>
            <person name="Sureshbabu K."/>
            <person name="Batra K."/>
            <person name="Sharma T.R."/>
            <person name="Mohapatra T."/>
            <person name="Singh N.K."/>
            <person name="Messing J."/>
            <person name="Nelson A.B."/>
            <person name="Fuks G."/>
            <person name="Kavchok S."/>
            <person name="Keizer G."/>
            <person name="Linton E."/>
            <person name="Llaca V."/>
            <person name="Song R."/>
            <person name="Tanyolac B."/>
            <person name="Young S."/>
            <person name="Ho-Il K."/>
            <person name="Hahn J.H."/>
            <person name="Sangsakoo G."/>
            <person name="Vanavichit A."/>
            <person name="de Mattos Luiz.A.T."/>
            <person name="Zimmer P.D."/>
            <person name="Malone G."/>
            <person name="Dellagostin O."/>
            <person name="de Oliveira A.C."/>
            <person name="Bevan M."/>
            <person name="Bancroft I."/>
            <person name="Minx P."/>
            <person name="Cordum H."/>
            <person name="Wilson R."/>
            <person name="Cheng Z."/>
            <person name="Jin W."/>
            <person name="Jiang J."/>
            <person name="Leong S.A."/>
            <person name="Iwama H."/>
            <person name="Gojobori T."/>
            <person name="Itoh T."/>
            <person name="Niimura Y."/>
            <person name="Fujii Y."/>
            <person name="Habara T."/>
            <person name="Sakai H."/>
            <person name="Sato Y."/>
            <person name="Wilson G."/>
            <person name="Kumar K."/>
            <person name="McCouch S."/>
            <person name="Juretic N."/>
            <person name="Hoen D."/>
            <person name="Wright S."/>
            <person name="Bruskiewich R."/>
            <person name="Bureau T."/>
            <person name="Miyao A."/>
            <person name="Hirochika H."/>
            <person name="Nishikawa T."/>
            <person name="Kadowaki K."/>
            <person name="Sugiura M."/>
            <person name="Burr B."/>
            <person name="Sasaki T."/>
        </authorList>
    </citation>
    <scope>NUCLEOTIDE SEQUENCE [LARGE SCALE GENOMIC DNA]</scope>
    <source>
        <strain evidence="4">cv. Nipponbare</strain>
    </source>
</reference>
<gene>
    <name evidence="2" type="primary">OJ1372_D12.154</name>
    <name evidence="3" type="ORF">OSJNBb0052O11.104</name>
</gene>
<accession>Q84ZP8</accession>
<evidence type="ECO:0000313" key="3">
    <source>
        <dbReference type="EMBL" id="BAD30856.1"/>
    </source>
</evidence>
<reference evidence="3" key="2">
    <citation type="submission" date="2002-04" db="EMBL/GenBank/DDBJ databases">
        <title>Oryza sativa nipponbare(GA3) genomic DNA, chromosome 7, BAC clone:OSJNBb0052O11.</title>
        <authorList>
            <person name="Sasaki T."/>
            <person name="Matsumoto T."/>
            <person name="Katayose Y."/>
        </authorList>
    </citation>
    <scope>NUCLEOTIDE SEQUENCE</scope>
</reference>
<name>Q84ZP8_ORYSJ</name>
<dbReference type="EMBL" id="AP003827">
    <property type="protein sequence ID" value="BAC57678.1"/>
    <property type="molecule type" value="Genomic_DNA"/>
</dbReference>
<reference evidence="2" key="1">
    <citation type="submission" date="2001-07" db="EMBL/GenBank/DDBJ databases">
        <title>Oryza sativa nipponbare(GA3) genomic DNA, chromosome 7, BAC clone:OJ1372_D12.</title>
        <authorList>
            <person name="Sasaki T."/>
            <person name="Matsumoto T."/>
            <person name="Yamamoto K."/>
        </authorList>
    </citation>
    <scope>NUCLEOTIDE SEQUENCE</scope>
</reference>
<protein>
    <submittedName>
        <fullName evidence="2">Uncharacterized protein</fullName>
    </submittedName>
</protein>
<dbReference type="AlphaFoldDB" id="Q84ZP8"/>
<dbReference type="EMBL" id="AP005105">
    <property type="protein sequence ID" value="BAD30856.1"/>
    <property type="molecule type" value="Genomic_DNA"/>
</dbReference>
<evidence type="ECO:0000313" key="2">
    <source>
        <dbReference type="EMBL" id="BAC57678.1"/>
    </source>
</evidence>
<organism evidence="2 4">
    <name type="scientific">Oryza sativa subsp. japonica</name>
    <name type="common">Rice</name>
    <dbReference type="NCBI Taxonomy" id="39947"/>
    <lineage>
        <taxon>Eukaryota</taxon>
        <taxon>Viridiplantae</taxon>
        <taxon>Streptophyta</taxon>
        <taxon>Embryophyta</taxon>
        <taxon>Tracheophyta</taxon>
        <taxon>Spermatophyta</taxon>
        <taxon>Magnoliopsida</taxon>
        <taxon>Liliopsida</taxon>
        <taxon>Poales</taxon>
        <taxon>Poaceae</taxon>
        <taxon>BOP clade</taxon>
        <taxon>Oryzoideae</taxon>
        <taxon>Oryzeae</taxon>
        <taxon>Oryzinae</taxon>
        <taxon>Oryza</taxon>
        <taxon>Oryza sativa</taxon>
    </lineage>
</organism>
<proteinExistence type="predicted"/>
<feature type="region of interest" description="Disordered" evidence="1">
    <location>
        <begin position="14"/>
        <end position="34"/>
    </location>
</feature>
<evidence type="ECO:0000256" key="1">
    <source>
        <dbReference type="SAM" id="MobiDB-lite"/>
    </source>
</evidence>
<dbReference type="Proteomes" id="UP000000763">
    <property type="component" value="Chromosome 7"/>
</dbReference>
<evidence type="ECO:0000313" key="4">
    <source>
        <dbReference type="Proteomes" id="UP000000763"/>
    </source>
</evidence>